<evidence type="ECO:0000313" key="3">
    <source>
        <dbReference type="EMBL" id="CAI6311773.1"/>
    </source>
</evidence>
<dbReference type="CDD" id="cd00067">
    <property type="entry name" value="GAL4"/>
    <property type="match status" value="1"/>
</dbReference>
<dbReference type="InterPro" id="IPR053157">
    <property type="entry name" value="Sterol_Uptake_Regulator"/>
</dbReference>
<dbReference type="EMBL" id="CAOQHR010000002">
    <property type="protein sequence ID" value="CAI6311773.1"/>
    <property type="molecule type" value="Genomic_DNA"/>
</dbReference>
<name>A0A9W4U899_9PLEO</name>
<keyword evidence="1" id="KW-0539">Nucleus</keyword>
<dbReference type="Pfam" id="PF11951">
    <property type="entry name" value="Fungal_trans_2"/>
    <property type="match status" value="1"/>
</dbReference>
<dbReference type="GO" id="GO:0008270">
    <property type="term" value="F:zinc ion binding"/>
    <property type="evidence" value="ECO:0007669"/>
    <property type="project" value="InterPro"/>
</dbReference>
<organism evidence="3 4">
    <name type="scientific">Periconia digitata</name>
    <dbReference type="NCBI Taxonomy" id="1303443"/>
    <lineage>
        <taxon>Eukaryota</taxon>
        <taxon>Fungi</taxon>
        <taxon>Dikarya</taxon>
        <taxon>Ascomycota</taxon>
        <taxon>Pezizomycotina</taxon>
        <taxon>Dothideomycetes</taxon>
        <taxon>Pleosporomycetidae</taxon>
        <taxon>Pleosporales</taxon>
        <taxon>Massarineae</taxon>
        <taxon>Periconiaceae</taxon>
        <taxon>Periconia</taxon>
    </lineage>
</organism>
<dbReference type="Pfam" id="PF00172">
    <property type="entry name" value="Zn_clus"/>
    <property type="match status" value="1"/>
</dbReference>
<keyword evidence="4" id="KW-1185">Reference proteome</keyword>
<protein>
    <recommendedName>
        <fullName evidence="2">Zn(2)-C6 fungal-type domain-containing protein</fullName>
    </recommendedName>
</protein>
<dbReference type="InterPro" id="IPR001138">
    <property type="entry name" value="Zn2Cys6_DnaBD"/>
</dbReference>
<dbReference type="InterPro" id="IPR021858">
    <property type="entry name" value="Fun_TF"/>
</dbReference>
<evidence type="ECO:0000256" key="1">
    <source>
        <dbReference type="ARBA" id="ARBA00023242"/>
    </source>
</evidence>
<dbReference type="GO" id="GO:0001228">
    <property type="term" value="F:DNA-binding transcription activator activity, RNA polymerase II-specific"/>
    <property type="evidence" value="ECO:0007669"/>
    <property type="project" value="TreeGrafter"/>
</dbReference>
<dbReference type="PANTHER" id="PTHR47784:SF5">
    <property type="entry name" value="STEROL UPTAKE CONTROL PROTEIN 2"/>
    <property type="match status" value="1"/>
</dbReference>
<dbReference type="Gene3D" id="4.10.240.10">
    <property type="entry name" value="Zn(2)-C6 fungal-type DNA-binding domain"/>
    <property type="match status" value="1"/>
</dbReference>
<sequence length="416" mass="47446">MPSRITHSKSRHSCERCKQRRVKCDIKTPCGHCQRRGERCSLVSDTRVPESSPIVGGARPIPSRHPSIARDHTQTHTHLEPLDDFSFLSLFVLSEQPSPRPLTWTEDLFLISHFTSSTSYTLSHRDADRHLWRVMVPELAVAHPFLMHGLLAVSAMHLSYLRPLDRIKHETQSSHHQTLATSQFREVLSNISADNCNAVFVMCALLTLISMVSIARRSDAHVSNSFFVDDIVHHFMLTRGIGAVLGQHWQIVLTGPLKMLSTERLTHPEEHRLPESIEARFHQLRSSILPDICRYDEASLLTCISSLASLETVYKHMHFLHPDLPRPKLEVGVALRWMSLVPLEFMTLLKSSHPGALVLLAHFIILFETFEDVWFLQGWSEHALGRIKDAVGAEASTALQWPCERLSLEKERKRYQ</sequence>
<dbReference type="PROSITE" id="PS50048">
    <property type="entry name" value="ZN2_CY6_FUNGAL_2"/>
    <property type="match status" value="1"/>
</dbReference>
<evidence type="ECO:0000313" key="4">
    <source>
        <dbReference type="Proteomes" id="UP001152607"/>
    </source>
</evidence>
<dbReference type="OrthoDB" id="5386330at2759"/>
<gene>
    <name evidence="3" type="ORF">PDIGIT_LOCUS3244</name>
</gene>
<dbReference type="Proteomes" id="UP001152607">
    <property type="component" value="Unassembled WGS sequence"/>
</dbReference>
<dbReference type="PANTHER" id="PTHR47784">
    <property type="entry name" value="STEROL UPTAKE CONTROL PROTEIN 2"/>
    <property type="match status" value="1"/>
</dbReference>
<dbReference type="PROSITE" id="PS00463">
    <property type="entry name" value="ZN2_CY6_FUNGAL_1"/>
    <property type="match status" value="1"/>
</dbReference>
<accession>A0A9W4U899</accession>
<dbReference type="AlphaFoldDB" id="A0A9W4U899"/>
<proteinExistence type="predicted"/>
<reference evidence="3" key="1">
    <citation type="submission" date="2023-01" db="EMBL/GenBank/DDBJ databases">
        <authorList>
            <person name="Van Ghelder C."/>
            <person name="Rancurel C."/>
        </authorList>
    </citation>
    <scope>NUCLEOTIDE SEQUENCE</scope>
    <source>
        <strain evidence="3">CNCM I-4278</strain>
    </source>
</reference>
<evidence type="ECO:0000259" key="2">
    <source>
        <dbReference type="PROSITE" id="PS50048"/>
    </source>
</evidence>
<dbReference type="InterPro" id="IPR036864">
    <property type="entry name" value="Zn2-C6_fun-type_DNA-bd_sf"/>
</dbReference>
<feature type="domain" description="Zn(2)-C6 fungal-type" evidence="2">
    <location>
        <begin position="13"/>
        <end position="42"/>
    </location>
</feature>
<dbReference type="SMART" id="SM00066">
    <property type="entry name" value="GAL4"/>
    <property type="match status" value="1"/>
</dbReference>
<dbReference type="SUPFAM" id="SSF57701">
    <property type="entry name" value="Zn2/Cys6 DNA-binding domain"/>
    <property type="match status" value="1"/>
</dbReference>
<comment type="caution">
    <text evidence="3">The sequence shown here is derived from an EMBL/GenBank/DDBJ whole genome shotgun (WGS) entry which is preliminary data.</text>
</comment>